<evidence type="ECO:0000313" key="1">
    <source>
        <dbReference type="EMBL" id="MEZ8182331.1"/>
    </source>
</evidence>
<organism evidence="1 2">
    <name type="scientific">Vibrio splendidus</name>
    <dbReference type="NCBI Taxonomy" id="29497"/>
    <lineage>
        <taxon>Bacteria</taxon>
        <taxon>Pseudomonadati</taxon>
        <taxon>Pseudomonadota</taxon>
        <taxon>Gammaproteobacteria</taxon>
        <taxon>Vibrionales</taxon>
        <taxon>Vibrionaceae</taxon>
        <taxon>Vibrio</taxon>
    </lineage>
</organism>
<gene>
    <name evidence="1" type="ORF">ACED33_16715</name>
</gene>
<proteinExistence type="predicted"/>
<name>A0ABV4LWD8_VIBSP</name>
<accession>A0ABV4LWD8</accession>
<protein>
    <submittedName>
        <fullName evidence="1">Uncharacterized protein</fullName>
    </submittedName>
</protein>
<sequence length="120" mass="13845">MKTQRVFNRLVSNDFANASPEDVKTVALAIWHESFVPTVEHLSKEALKRAGYLVDKLMRFNCVPTAVKQQLRNLRDQLLQFAEAVTSKCEKLAKQWGLTSDLKREVSSLLEFQTRHYQHA</sequence>
<dbReference type="Proteomes" id="UP001569200">
    <property type="component" value="Unassembled WGS sequence"/>
</dbReference>
<dbReference type="RefSeq" id="WP_054542730.1">
    <property type="nucleotide sequence ID" value="NZ_CAWMQV010000091.1"/>
</dbReference>
<evidence type="ECO:0000313" key="2">
    <source>
        <dbReference type="Proteomes" id="UP001569200"/>
    </source>
</evidence>
<dbReference type="EMBL" id="JBGOOW010000021">
    <property type="protein sequence ID" value="MEZ8182331.1"/>
    <property type="molecule type" value="Genomic_DNA"/>
</dbReference>
<comment type="caution">
    <text evidence="1">The sequence shown here is derived from an EMBL/GenBank/DDBJ whole genome shotgun (WGS) entry which is preliminary data.</text>
</comment>
<keyword evidence="2" id="KW-1185">Reference proteome</keyword>
<reference evidence="1 2" key="1">
    <citation type="submission" date="2024-06" db="EMBL/GenBank/DDBJ databases">
        <authorList>
            <person name="Steensen K."/>
            <person name="Seneca J."/>
            <person name="Bartlau N."/>
            <person name="Yu A.X."/>
            <person name="Polz M.F."/>
        </authorList>
    </citation>
    <scope>NUCLEOTIDE SEQUENCE [LARGE SCALE GENOMIC DNA]</scope>
    <source>
        <strain evidence="1 2">1F145</strain>
    </source>
</reference>